<dbReference type="InterPro" id="IPR050465">
    <property type="entry name" value="UPF0194_transport"/>
</dbReference>
<sequence length="385" mass="40892">MIWQTIKRWRWALAIGGLLLLAIGYAFWPETRAVDIGKVGKGPMAVGITDDGVTREDELYVVSAPVTGFASRITLEAGDRIEKGQVIARMTGRPAPPLDRRTQEELRSALAAAQAAESSTAASLVQARRDLARAEELAPSGVTSRADLEAARTRVSTGQASLAQNRAEVRRIEASLAASGRAAGGAPIPVVAPASGMVLLVQGKSEGVITEGTPLVTLGDPERIEIVVDLLSREAVRVKPGDRVEITQWGGDTPLVGHVKYVEPYGRLKVSALGIEEQRVNVVIGFDPASARDAARLGHGYQVDATIIVWSKADALRVPVGALFRGKDGTWHAFAVEGGRVHDRPVKIGHVNDDYGEVLGGLPEGASVVLNPANDILDGERVKAR</sequence>
<keyword evidence="3" id="KW-0175">Coiled coil</keyword>
<dbReference type="Pfam" id="PF25989">
    <property type="entry name" value="YknX_C"/>
    <property type="match status" value="1"/>
</dbReference>
<proteinExistence type="inferred from homology"/>
<dbReference type="Gene3D" id="2.40.50.100">
    <property type="match status" value="1"/>
</dbReference>
<comment type="subcellular location">
    <subcellularLocation>
        <location evidence="1">Cell envelope</location>
    </subcellularLocation>
</comment>
<evidence type="ECO:0000313" key="6">
    <source>
        <dbReference type="Proteomes" id="UP001165583"/>
    </source>
</evidence>
<comment type="similarity">
    <text evidence="2">Belongs to the membrane fusion protein (MFP) (TC 8.A.1) family.</text>
</comment>
<evidence type="ECO:0000256" key="1">
    <source>
        <dbReference type="ARBA" id="ARBA00004196"/>
    </source>
</evidence>
<dbReference type="Proteomes" id="UP001165583">
    <property type="component" value="Unassembled WGS sequence"/>
</dbReference>
<evidence type="ECO:0000256" key="2">
    <source>
        <dbReference type="ARBA" id="ARBA00009477"/>
    </source>
</evidence>
<dbReference type="Gene3D" id="2.40.420.20">
    <property type="match status" value="1"/>
</dbReference>
<dbReference type="PANTHER" id="PTHR32347:SF29">
    <property type="entry name" value="UPF0194 MEMBRANE PROTEIN YBHG"/>
    <property type="match status" value="1"/>
</dbReference>
<dbReference type="PANTHER" id="PTHR32347">
    <property type="entry name" value="EFFLUX SYSTEM COMPONENT YKNX-RELATED"/>
    <property type="match status" value="1"/>
</dbReference>
<dbReference type="Gene3D" id="2.40.30.170">
    <property type="match status" value="1"/>
</dbReference>
<dbReference type="EMBL" id="JANZXA010000014">
    <property type="protein sequence ID" value="MCT2401385.1"/>
    <property type="molecule type" value="Genomic_DNA"/>
</dbReference>
<feature type="domain" description="YknX-like C-terminal permuted SH3-like" evidence="4">
    <location>
        <begin position="315"/>
        <end position="383"/>
    </location>
</feature>
<protein>
    <submittedName>
        <fullName evidence="5">Efflux RND transporter periplasmic adaptor subunit</fullName>
    </submittedName>
</protein>
<dbReference type="NCBIfam" id="TIGR01730">
    <property type="entry name" value="RND_mfp"/>
    <property type="match status" value="1"/>
</dbReference>
<evidence type="ECO:0000313" key="5">
    <source>
        <dbReference type="EMBL" id="MCT2401385.1"/>
    </source>
</evidence>
<dbReference type="InterPro" id="IPR006143">
    <property type="entry name" value="RND_pump_MFP"/>
</dbReference>
<evidence type="ECO:0000259" key="4">
    <source>
        <dbReference type="Pfam" id="PF25989"/>
    </source>
</evidence>
<organism evidence="5 6">
    <name type="scientific">Novosphingobium mangrovi</name>
    <name type="common">ex Huang et al. 2023</name>
    <dbReference type="NCBI Taxonomy" id="2976432"/>
    <lineage>
        <taxon>Bacteria</taxon>
        <taxon>Pseudomonadati</taxon>
        <taxon>Pseudomonadota</taxon>
        <taxon>Alphaproteobacteria</taxon>
        <taxon>Sphingomonadales</taxon>
        <taxon>Sphingomonadaceae</taxon>
        <taxon>Novosphingobium</taxon>
    </lineage>
</organism>
<reference evidence="5" key="1">
    <citation type="submission" date="2022-09" db="EMBL/GenBank/DDBJ databases">
        <title>Novosphingobium sp. Nov., a polycyclic aromatic hydrocarbon-degrading bacterium isolated form mangrove sediments in HongKong.</title>
        <authorList>
            <person name="Hu Z."/>
        </authorList>
    </citation>
    <scope>NUCLEOTIDE SEQUENCE</scope>
    <source>
        <strain evidence="5">HK4-1</strain>
    </source>
</reference>
<dbReference type="Gene3D" id="1.10.287.470">
    <property type="entry name" value="Helix hairpin bin"/>
    <property type="match status" value="1"/>
</dbReference>
<gene>
    <name evidence="5" type="ORF">NZK81_17685</name>
</gene>
<keyword evidence="6" id="KW-1185">Reference proteome</keyword>
<dbReference type="InterPro" id="IPR058637">
    <property type="entry name" value="YknX-like_C"/>
</dbReference>
<name>A0ABT2I978_9SPHN</name>
<comment type="caution">
    <text evidence="5">The sequence shown here is derived from an EMBL/GenBank/DDBJ whole genome shotgun (WGS) entry which is preliminary data.</text>
</comment>
<dbReference type="SUPFAM" id="SSF111369">
    <property type="entry name" value="HlyD-like secretion proteins"/>
    <property type="match status" value="1"/>
</dbReference>
<dbReference type="RefSeq" id="WP_260047413.1">
    <property type="nucleotide sequence ID" value="NZ_JANZXA010000014.1"/>
</dbReference>
<evidence type="ECO:0000256" key="3">
    <source>
        <dbReference type="ARBA" id="ARBA00023054"/>
    </source>
</evidence>
<accession>A0ABT2I978</accession>